<evidence type="ECO:0000256" key="8">
    <source>
        <dbReference type="ARBA" id="ARBA00048679"/>
    </source>
</evidence>
<gene>
    <name evidence="10" type="primary">KIPK2_3</name>
    <name evidence="10" type="ORF">CK203_044427</name>
</gene>
<dbReference type="InterPro" id="IPR011009">
    <property type="entry name" value="Kinase-like_dom_sf"/>
</dbReference>
<evidence type="ECO:0000256" key="2">
    <source>
        <dbReference type="ARBA" id="ARBA00022527"/>
    </source>
</evidence>
<evidence type="ECO:0000313" key="11">
    <source>
        <dbReference type="Proteomes" id="UP000288805"/>
    </source>
</evidence>
<evidence type="ECO:0000256" key="1">
    <source>
        <dbReference type="ARBA" id="ARBA00012513"/>
    </source>
</evidence>
<accession>A0A438HUB2</accession>
<evidence type="ECO:0000256" key="3">
    <source>
        <dbReference type="ARBA" id="ARBA00022679"/>
    </source>
</evidence>
<dbReference type="Proteomes" id="UP000288805">
    <property type="component" value="Unassembled WGS sequence"/>
</dbReference>
<dbReference type="EC" id="2.7.11.1" evidence="1"/>
<evidence type="ECO:0000256" key="7">
    <source>
        <dbReference type="ARBA" id="ARBA00047899"/>
    </source>
</evidence>
<feature type="region of interest" description="Disordered" evidence="9">
    <location>
        <begin position="1"/>
        <end position="30"/>
    </location>
</feature>
<keyword evidence="2" id="KW-0723">Serine/threonine-protein kinase</keyword>
<comment type="caution">
    <text evidence="10">The sequence shown here is derived from an EMBL/GenBank/DDBJ whole genome shotgun (WGS) entry which is preliminary data.</text>
</comment>
<keyword evidence="5 10" id="KW-0418">Kinase</keyword>
<name>A0A438HUB2_VITVI</name>
<organism evidence="10 11">
    <name type="scientific">Vitis vinifera</name>
    <name type="common">Grape</name>
    <dbReference type="NCBI Taxonomy" id="29760"/>
    <lineage>
        <taxon>Eukaryota</taxon>
        <taxon>Viridiplantae</taxon>
        <taxon>Streptophyta</taxon>
        <taxon>Embryophyta</taxon>
        <taxon>Tracheophyta</taxon>
        <taxon>Spermatophyta</taxon>
        <taxon>Magnoliopsida</taxon>
        <taxon>eudicotyledons</taxon>
        <taxon>Gunneridae</taxon>
        <taxon>Pentapetalae</taxon>
        <taxon>rosids</taxon>
        <taxon>Vitales</taxon>
        <taxon>Vitaceae</taxon>
        <taxon>Viteae</taxon>
        <taxon>Vitis</taxon>
    </lineage>
</organism>
<dbReference type="GO" id="GO:0004674">
    <property type="term" value="F:protein serine/threonine kinase activity"/>
    <property type="evidence" value="ECO:0007669"/>
    <property type="project" value="UniProtKB-KW"/>
</dbReference>
<comment type="catalytic activity">
    <reaction evidence="7">
        <text>L-threonyl-[protein] + ATP = O-phospho-L-threonyl-[protein] + ADP + H(+)</text>
        <dbReference type="Rhea" id="RHEA:46608"/>
        <dbReference type="Rhea" id="RHEA-COMP:11060"/>
        <dbReference type="Rhea" id="RHEA-COMP:11605"/>
        <dbReference type="ChEBI" id="CHEBI:15378"/>
        <dbReference type="ChEBI" id="CHEBI:30013"/>
        <dbReference type="ChEBI" id="CHEBI:30616"/>
        <dbReference type="ChEBI" id="CHEBI:61977"/>
        <dbReference type="ChEBI" id="CHEBI:456216"/>
        <dbReference type="EC" id="2.7.11.1"/>
    </reaction>
</comment>
<evidence type="ECO:0000256" key="6">
    <source>
        <dbReference type="ARBA" id="ARBA00022840"/>
    </source>
</evidence>
<dbReference type="GO" id="GO:0005524">
    <property type="term" value="F:ATP binding"/>
    <property type="evidence" value="ECO:0007669"/>
    <property type="project" value="UniProtKB-KW"/>
</dbReference>
<evidence type="ECO:0000256" key="9">
    <source>
        <dbReference type="SAM" id="MobiDB-lite"/>
    </source>
</evidence>
<keyword evidence="6" id="KW-0067">ATP-binding</keyword>
<proteinExistence type="predicted"/>
<keyword evidence="4" id="KW-0547">Nucleotide-binding</keyword>
<evidence type="ECO:0000256" key="5">
    <source>
        <dbReference type="ARBA" id="ARBA00022777"/>
    </source>
</evidence>
<sequence length="134" mass="14448">MLPPDPTAEKEATSQEGPGDRGGAGGRAVNVVRWDARVPGPRDRIGGRARERGGLVDARHFHIRNAVRDDAVKGVDNELTLANIVARALEFPKEPWVPAAAKDLITQLLVKEPSRRMGATMGATAIKHHAFFNG</sequence>
<dbReference type="AlphaFoldDB" id="A0A438HUB2"/>
<dbReference type="PANTHER" id="PTHR45637">
    <property type="entry name" value="FLIPPASE KINASE 1-RELATED"/>
    <property type="match status" value="1"/>
</dbReference>
<dbReference type="SUPFAM" id="SSF56112">
    <property type="entry name" value="Protein kinase-like (PK-like)"/>
    <property type="match status" value="1"/>
</dbReference>
<evidence type="ECO:0000256" key="4">
    <source>
        <dbReference type="ARBA" id="ARBA00022741"/>
    </source>
</evidence>
<keyword evidence="3" id="KW-0808">Transferase</keyword>
<evidence type="ECO:0000313" key="10">
    <source>
        <dbReference type="EMBL" id="RVW88052.1"/>
    </source>
</evidence>
<reference evidence="10 11" key="1">
    <citation type="journal article" date="2018" name="PLoS Genet.">
        <title>Population sequencing reveals clonal diversity and ancestral inbreeding in the grapevine cultivar Chardonnay.</title>
        <authorList>
            <person name="Roach M.J."/>
            <person name="Johnson D.L."/>
            <person name="Bohlmann J."/>
            <person name="van Vuuren H.J."/>
            <person name="Jones S.J."/>
            <person name="Pretorius I.S."/>
            <person name="Schmidt S.A."/>
            <person name="Borneman A.R."/>
        </authorList>
    </citation>
    <scope>NUCLEOTIDE SEQUENCE [LARGE SCALE GENOMIC DNA]</scope>
    <source>
        <strain evidence="11">cv. Chardonnay</strain>
        <tissue evidence="10">Leaf</tissue>
    </source>
</reference>
<dbReference type="EMBL" id="QGNW01000177">
    <property type="protein sequence ID" value="RVW88052.1"/>
    <property type="molecule type" value="Genomic_DNA"/>
</dbReference>
<protein>
    <recommendedName>
        <fullName evidence="1">non-specific serine/threonine protein kinase</fullName>
        <ecNumber evidence="1">2.7.11.1</ecNumber>
    </recommendedName>
</protein>
<comment type="catalytic activity">
    <reaction evidence="8">
        <text>L-seryl-[protein] + ATP = O-phospho-L-seryl-[protein] + ADP + H(+)</text>
        <dbReference type="Rhea" id="RHEA:17989"/>
        <dbReference type="Rhea" id="RHEA-COMP:9863"/>
        <dbReference type="Rhea" id="RHEA-COMP:11604"/>
        <dbReference type="ChEBI" id="CHEBI:15378"/>
        <dbReference type="ChEBI" id="CHEBI:29999"/>
        <dbReference type="ChEBI" id="CHEBI:30616"/>
        <dbReference type="ChEBI" id="CHEBI:83421"/>
        <dbReference type="ChEBI" id="CHEBI:456216"/>
        <dbReference type="EC" id="2.7.11.1"/>
    </reaction>
</comment>
<dbReference type="Gene3D" id="1.10.510.10">
    <property type="entry name" value="Transferase(Phosphotransferase) domain 1"/>
    <property type="match status" value="1"/>
</dbReference>